<dbReference type="InterPro" id="IPR008972">
    <property type="entry name" value="Cupredoxin"/>
</dbReference>
<accession>A0A1C7M4V5</accession>
<proteinExistence type="predicted"/>
<dbReference type="OMA" id="GIFQYIP"/>
<feature type="signal peptide" evidence="3">
    <location>
        <begin position="1"/>
        <end position="18"/>
    </location>
</feature>
<reference evidence="4 5" key="1">
    <citation type="submission" date="2016-03" db="EMBL/GenBank/DDBJ databases">
        <title>Whole genome sequencing of Grifola frondosa 9006-11.</title>
        <authorList>
            <person name="Min B."/>
            <person name="Park H."/>
            <person name="Kim J.-G."/>
            <person name="Cho H."/>
            <person name="Oh Y.-L."/>
            <person name="Kong W.-S."/>
            <person name="Choi I.-G."/>
        </authorList>
    </citation>
    <scope>NUCLEOTIDE SEQUENCE [LARGE SCALE GENOMIC DNA]</scope>
    <source>
        <strain evidence="4 5">9006-11</strain>
    </source>
</reference>
<protein>
    <recommendedName>
        <fullName evidence="6">Extracellular serine-rich protein</fullName>
    </recommendedName>
</protein>
<dbReference type="PANTHER" id="PTHR34883:SF15">
    <property type="entry name" value="EXTRACELLULAR SERINE-RICH PROTEIN"/>
    <property type="match status" value="1"/>
</dbReference>
<keyword evidence="5" id="KW-1185">Reference proteome</keyword>
<dbReference type="InterPro" id="IPR052953">
    <property type="entry name" value="Ser-rich/MCO-related"/>
</dbReference>
<name>A0A1C7M4V5_GRIFR</name>
<dbReference type="SUPFAM" id="SSF49503">
    <property type="entry name" value="Cupredoxins"/>
    <property type="match status" value="1"/>
</dbReference>
<evidence type="ECO:0008006" key="6">
    <source>
        <dbReference type="Google" id="ProtNLM"/>
    </source>
</evidence>
<evidence type="ECO:0000313" key="4">
    <source>
        <dbReference type="EMBL" id="OBZ71862.1"/>
    </source>
</evidence>
<feature type="chain" id="PRO_5008888947" description="Extracellular serine-rich protein" evidence="3">
    <location>
        <begin position="19"/>
        <end position="230"/>
    </location>
</feature>
<dbReference type="OrthoDB" id="2331100at2759"/>
<keyword evidence="2" id="KW-0812">Transmembrane</keyword>
<dbReference type="EMBL" id="LUGG01000010">
    <property type="protein sequence ID" value="OBZ71862.1"/>
    <property type="molecule type" value="Genomic_DNA"/>
</dbReference>
<organism evidence="4 5">
    <name type="scientific">Grifola frondosa</name>
    <name type="common">Maitake</name>
    <name type="synonym">Polyporus frondosus</name>
    <dbReference type="NCBI Taxonomy" id="5627"/>
    <lineage>
        <taxon>Eukaryota</taxon>
        <taxon>Fungi</taxon>
        <taxon>Dikarya</taxon>
        <taxon>Basidiomycota</taxon>
        <taxon>Agaricomycotina</taxon>
        <taxon>Agaricomycetes</taxon>
        <taxon>Polyporales</taxon>
        <taxon>Grifolaceae</taxon>
        <taxon>Grifola</taxon>
    </lineage>
</organism>
<feature type="region of interest" description="Disordered" evidence="1">
    <location>
        <begin position="180"/>
        <end position="201"/>
    </location>
</feature>
<sequence length="230" mass="22329">MRFSTTASTLALAVLVAAQDATIQVGKGGLLFTPSSINATVGSVITFDFSGAPGNHTVAQSSFASPCAPLASGFDSGYVFVPNGTTTGFPTWNLTITDTKPIWFYCAQQGPPAHCTSGMVGAINAAGSGNNTFENFQSAAKAAASVVAPSPALSGVGAAATTGPGPLTGSFVGAAVPTGTAPAPSISSGSSTTTSSASTSTTSKAASSASSVAANGLVVFAAVLFGVTLF</sequence>
<keyword evidence="2" id="KW-1133">Transmembrane helix</keyword>
<keyword evidence="2" id="KW-0472">Membrane</keyword>
<feature type="transmembrane region" description="Helical" evidence="2">
    <location>
        <begin position="212"/>
        <end position="229"/>
    </location>
</feature>
<dbReference type="STRING" id="5627.A0A1C7M4V5"/>
<comment type="caution">
    <text evidence="4">The sequence shown here is derived from an EMBL/GenBank/DDBJ whole genome shotgun (WGS) entry which is preliminary data.</text>
</comment>
<dbReference type="Gene3D" id="2.60.40.420">
    <property type="entry name" value="Cupredoxins - blue copper proteins"/>
    <property type="match status" value="1"/>
</dbReference>
<gene>
    <name evidence="4" type="ORF">A0H81_08148</name>
</gene>
<evidence type="ECO:0000256" key="1">
    <source>
        <dbReference type="SAM" id="MobiDB-lite"/>
    </source>
</evidence>
<evidence type="ECO:0000313" key="5">
    <source>
        <dbReference type="Proteomes" id="UP000092993"/>
    </source>
</evidence>
<evidence type="ECO:0000256" key="3">
    <source>
        <dbReference type="SAM" id="SignalP"/>
    </source>
</evidence>
<dbReference type="AlphaFoldDB" id="A0A1C7M4V5"/>
<dbReference type="PANTHER" id="PTHR34883">
    <property type="entry name" value="SERINE-RICH PROTEIN, PUTATIVE-RELATED-RELATED"/>
    <property type="match status" value="1"/>
</dbReference>
<evidence type="ECO:0000256" key="2">
    <source>
        <dbReference type="SAM" id="Phobius"/>
    </source>
</evidence>
<dbReference type="Proteomes" id="UP000092993">
    <property type="component" value="Unassembled WGS sequence"/>
</dbReference>
<keyword evidence="3" id="KW-0732">Signal</keyword>
<dbReference type="CDD" id="cd00920">
    <property type="entry name" value="Cupredoxin"/>
    <property type="match status" value="1"/>
</dbReference>